<evidence type="ECO:0000313" key="1">
    <source>
        <dbReference type="EMBL" id="GHC48099.1"/>
    </source>
</evidence>
<name>A0A918TH31_STRCJ</name>
<protein>
    <recommendedName>
        <fullName evidence="3">HEXXH motif domain-containing protein</fullName>
    </recommendedName>
</protein>
<reference evidence="1" key="2">
    <citation type="submission" date="2020-09" db="EMBL/GenBank/DDBJ databases">
        <authorList>
            <person name="Sun Q."/>
            <person name="Ohkuma M."/>
        </authorList>
    </citation>
    <scope>NUCLEOTIDE SEQUENCE</scope>
    <source>
        <strain evidence="1">JCM 4633</strain>
    </source>
</reference>
<organism evidence="1 2">
    <name type="scientific">Streptomyces cinnamoneus</name>
    <name type="common">Streptoverticillium cinnamoneum</name>
    <dbReference type="NCBI Taxonomy" id="53446"/>
    <lineage>
        <taxon>Bacteria</taxon>
        <taxon>Bacillati</taxon>
        <taxon>Actinomycetota</taxon>
        <taxon>Actinomycetes</taxon>
        <taxon>Kitasatosporales</taxon>
        <taxon>Streptomycetaceae</taxon>
        <taxon>Streptomyces</taxon>
        <taxon>Streptomyces cinnamoneus group</taxon>
    </lineage>
</organism>
<dbReference type="Proteomes" id="UP000646244">
    <property type="component" value="Unassembled WGS sequence"/>
</dbReference>
<dbReference type="NCBIfam" id="TIGR04267">
    <property type="entry name" value="mod_HExxH"/>
    <property type="match status" value="1"/>
</dbReference>
<dbReference type="InterPro" id="IPR026337">
    <property type="entry name" value="AKG_HExxH"/>
</dbReference>
<dbReference type="AlphaFoldDB" id="A0A918TH31"/>
<accession>A0A918TH31</accession>
<sequence>MLLRSLLTRLERRPDAVPADVRERFEAHWRLLERAEAQHPRAVRDTLGYPSVGTWLTRALTAPDGDALARCLGHLGPLAAAAALRAGGRFALDLPAPAGRLVLPATGLVETGASVLRLTAHGRSAHLTAGGRRTGPVLLRLPGRVLGAGTGWRGLRRLPGSAACLDDLDPYRAPAEGVGSAALLAASPAETGGEPWGQRWRGALALLRAVDRARAAEVTALLRCVVPLARPAASPGGAGPKVSATFRAAPGAVFATLPETAADLAEVLVHETQHSKLSVLHDLLPLHGAGPREAYRVAWRPDPRPFAGVLQGTYAHLALADFWARAALRRPLPAAARRGAGTRRDSYLQQVAEALPILLESAELTAAGREFVTGMHRHLAALARSGERPVAIGAMSPFGDVR</sequence>
<proteinExistence type="predicted"/>
<evidence type="ECO:0008006" key="3">
    <source>
        <dbReference type="Google" id="ProtNLM"/>
    </source>
</evidence>
<dbReference type="RefSeq" id="WP_229844753.1">
    <property type="nucleotide sequence ID" value="NZ_BMVB01000007.1"/>
</dbReference>
<comment type="caution">
    <text evidence="1">The sequence shown here is derived from an EMBL/GenBank/DDBJ whole genome shotgun (WGS) entry which is preliminary data.</text>
</comment>
<gene>
    <name evidence="1" type="ORF">GCM10010507_24500</name>
</gene>
<reference evidence="1" key="1">
    <citation type="journal article" date="2014" name="Int. J. Syst. Evol. Microbiol.">
        <title>Complete genome sequence of Corynebacterium casei LMG S-19264T (=DSM 44701T), isolated from a smear-ripened cheese.</title>
        <authorList>
            <consortium name="US DOE Joint Genome Institute (JGI-PGF)"/>
            <person name="Walter F."/>
            <person name="Albersmeier A."/>
            <person name="Kalinowski J."/>
            <person name="Ruckert C."/>
        </authorList>
    </citation>
    <scope>NUCLEOTIDE SEQUENCE</scope>
    <source>
        <strain evidence="1">JCM 4633</strain>
    </source>
</reference>
<dbReference type="EMBL" id="BMVB01000007">
    <property type="protein sequence ID" value="GHC48099.1"/>
    <property type="molecule type" value="Genomic_DNA"/>
</dbReference>
<evidence type="ECO:0000313" key="2">
    <source>
        <dbReference type="Proteomes" id="UP000646244"/>
    </source>
</evidence>